<organism evidence="1 2">
    <name type="scientific">Parabacteroides chartae</name>
    <dbReference type="NCBI Taxonomy" id="1037355"/>
    <lineage>
        <taxon>Bacteria</taxon>
        <taxon>Pseudomonadati</taxon>
        <taxon>Bacteroidota</taxon>
        <taxon>Bacteroidia</taxon>
        <taxon>Bacteroidales</taxon>
        <taxon>Tannerellaceae</taxon>
        <taxon>Parabacteroides</taxon>
    </lineage>
</organism>
<gene>
    <name evidence="1" type="ORF">SAMN05660349_01900</name>
</gene>
<reference evidence="2" key="1">
    <citation type="submission" date="2017-02" db="EMBL/GenBank/DDBJ databases">
        <authorList>
            <person name="Varghese N."/>
            <person name="Submissions S."/>
        </authorList>
    </citation>
    <scope>NUCLEOTIDE SEQUENCE [LARGE SCALE GENOMIC DNA]</scope>
    <source>
        <strain evidence="2">DSM 24967</strain>
    </source>
</reference>
<keyword evidence="2" id="KW-1185">Reference proteome</keyword>
<evidence type="ECO:0000313" key="2">
    <source>
        <dbReference type="Proteomes" id="UP000190852"/>
    </source>
</evidence>
<evidence type="ECO:0000313" key="1">
    <source>
        <dbReference type="EMBL" id="SKB58768.1"/>
    </source>
</evidence>
<proteinExistence type="predicted"/>
<evidence type="ECO:0008006" key="3">
    <source>
        <dbReference type="Google" id="ProtNLM"/>
    </source>
</evidence>
<protein>
    <recommendedName>
        <fullName evidence="3">EVE domain-containing protein</fullName>
    </recommendedName>
</protein>
<dbReference type="AlphaFoldDB" id="A0A1T5CH17"/>
<name>A0A1T5CH17_9BACT</name>
<sequence>MLKNRTWLVFANESKCDHIGSFKKLGFINWVENKTKFAKGDTVYVFVSSSSERCIKYKTEVVNIHCQREDSAFWIGEAPNDITSKLQLVKEFEGNELNESFLVSHGFNGGRSIQRPMCNNPELFEYIEGLFNSK</sequence>
<dbReference type="Proteomes" id="UP000190852">
    <property type="component" value="Unassembled WGS sequence"/>
</dbReference>
<dbReference type="RefSeq" id="WP_079683424.1">
    <property type="nucleotide sequence ID" value="NZ_FUYQ01000012.1"/>
</dbReference>
<dbReference type="EMBL" id="FUYQ01000012">
    <property type="protein sequence ID" value="SKB58768.1"/>
    <property type="molecule type" value="Genomic_DNA"/>
</dbReference>
<accession>A0A1T5CH17</accession>